<dbReference type="PANTHER" id="PTHR43245:SF58">
    <property type="entry name" value="BLL5923 PROTEIN"/>
    <property type="match status" value="1"/>
</dbReference>
<proteinExistence type="predicted"/>
<dbReference type="RefSeq" id="WP_255177904.1">
    <property type="nucleotide sequence ID" value="NZ_CP101462.1"/>
</dbReference>
<dbReference type="Pfam" id="PF01370">
    <property type="entry name" value="Epimerase"/>
    <property type="match status" value="1"/>
</dbReference>
<gene>
    <name evidence="2" type="ORF">NMQ00_03215</name>
</gene>
<reference evidence="2" key="1">
    <citation type="submission" date="2022-07" db="EMBL/GenBank/DDBJ databases">
        <title>Complete genome of CX2.</title>
        <authorList>
            <person name="Cao G."/>
        </authorList>
    </citation>
    <scope>NUCLEOTIDE SEQUENCE</scope>
    <source>
        <strain evidence="2">CX2</strain>
    </source>
</reference>
<evidence type="ECO:0000313" key="3">
    <source>
        <dbReference type="Proteomes" id="UP001060325"/>
    </source>
</evidence>
<organism evidence="2 3">
    <name type="scientific">Exiguobacterium aurantiacum</name>
    <dbReference type="NCBI Taxonomy" id="33987"/>
    <lineage>
        <taxon>Bacteria</taxon>
        <taxon>Bacillati</taxon>
        <taxon>Bacillota</taxon>
        <taxon>Bacilli</taxon>
        <taxon>Bacillales</taxon>
        <taxon>Bacillales Family XII. Incertae Sedis</taxon>
        <taxon>Exiguobacterium</taxon>
    </lineage>
</organism>
<accession>A0ABY5FPT9</accession>
<keyword evidence="3" id="KW-1185">Reference proteome</keyword>
<dbReference type="Proteomes" id="UP001060325">
    <property type="component" value="Chromosome"/>
</dbReference>
<dbReference type="InterPro" id="IPR001509">
    <property type="entry name" value="Epimerase_deHydtase"/>
</dbReference>
<dbReference type="Gene3D" id="3.40.50.720">
    <property type="entry name" value="NAD(P)-binding Rossmann-like Domain"/>
    <property type="match status" value="1"/>
</dbReference>
<evidence type="ECO:0000313" key="2">
    <source>
        <dbReference type="EMBL" id="UTT43525.1"/>
    </source>
</evidence>
<dbReference type="SUPFAM" id="SSF51735">
    <property type="entry name" value="NAD(P)-binding Rossmann-fold domains"/>
    <property type="match status" value="1"/>
</dbReference>
<dbReference type="PANTHER" id="PTHR43245">
    <property type="entry name" value="BIFUNCTIONAL POLYMYXIN RESISTANCE PROTEIN ARNA"/>
    <property type="match status" value="1"/>
</dbReference>
<name>A0ABY5FPT9_9BACL</name>
<protein>
    <submittedName>
        <fullName evidence="2">NAD-dependent epimerase/dehydratase family protein</fullName>
    </submittedName>
</protein>
<dbReference type="InterPro" id="IPR036291">
    <property type="entry name" value="NAD(P)-bd_dom_sf"/>
</dbReference>
<dbReference type="EMBL" id="CP101462">
    <property type="protein sequence ID" value="UTT43525.1"/>
    <property type="molecule type" value="Genomic_DNA"/>
</dbReference>
<dbReference type="InterPro" id="IPR050177">
    <property type="entry name" value="Lipid_A_modif_metabolic_enz"/>
</dbReference>
<feature type="domain" description="NAD-dependent epimerase/dehydratase" evidence="1">
    <location>
        <begin position="4"/>
        <end position="201"/>
    </location>
</feature>
<evidence type="ECO:0000259" key="1">
    <source>
        <dbReference type="Pfam" id="PF01370"/>
    </source>
</evidence>
<sequence length="288" mass="32522">MKKVLITGANSYVGNAFKQWIEAHHTNSVQVDTVGMRNGEWKNISFDGYDAILHAAGIAHVSTDKSMEDLYYKVNTDLTAEVATKAKLEGVKQFIFLSSMIVYGDASNAQMITRDTVPKPTNFYGNSKLQAEKKLEVLADRDFLVANIRPPMIYGKGSKGNYIKLAGLSKKIPFFPSYQNQRSMIHIDNLSEFLAQIILREDHGTFHPQNEEYVCTSELVSTIGSVHGNRVRRLGLFNGVIRQLVNRNVTINKLFGDFAYAKELSTYEHDYHVRDFKDSIVATEKNEN</sequence>